<keyword evidence="1" id="KW-0472">Membrane</keyword>
<name>A0A9D2NAW3_9FIRM</name>
<sequence>MDVIRFVLIGAAGILLCIILKEVRPEYALYVSMATGICLLLGASGKLSYLMEMMQRIRGYLPVDATYLNTLLKMIGITYVGQFGAGLCKDAGYSSIAGQIELFSKLSILALSMPILLALLDTVCGFLA</sequence>
<accession>A0A9D2NAW3</accession>
<keyword evidence="1" id="KW-1133">Transmembrane helix</keyword>
<evidence type="ECO:0000256" key="1">
    <source>
        <dbReference type="SAM" id="Phobius"/>
    </source>
</evidence>
<feature type="transmembrane region" description="Helical" evidence="1">
    <location>
        <begin position="5"/>
        <end position="21"/>
    </location>
</feature>
<feature type="transmembrane region" description="Helical" evidence="1">
    <location>
        <begin position="27"/>
        <end position="45"/>
    </location>
</feature>
<evidence type="ECO:0000313" key="2">
    <source>
        <dbReference type="EMBL" id="HJC16328.1"/>
    </source>
</evidence>
<gene>
    <name evidence="2" type="ORF">H9705_11030</name>
</gene>
<protein>
    <submittedName>
        <fullName evidence="2">Stage III sporulation protein AD</fullName>
    </submittedName>
</protein>
<feature type="transmembrane region" description="Helical" evidence="1">
    <location>
        <begin position="106"/>
        <end position="127"/>
    </location>
</feature>
<keyword evidence="1" id="KW-0812">Transmembrane</keyword>
<comment type="caution">
    <text evidence="2">The sequence shown here is derived from an EMBL/GenBank/DDBJ whole genome shotgun (WGS) entry which is preliminary data.</text>
</comment>
<evidence type="ECO:0000313" key="3">
    <source>
        <dbReference type="Proteomes" id="UP000823849"/>
    </source>
</evidence>
<reference evidence="2" key="1">
    <citation type="journal article" date="2021" name="PeerJ">
        <title>Extensive microbial diversity within the chicken gut microbiome revealed by metagenomics and culture.</title>
        <authorList>
            <person name="Gilroy R."/>
            <person name="Ravi A."/>
            <person name="Getino M."/>
            <person name="Pursley I."/>
            <person name="Horton D.L."/>
            <person name="Alikhan N.F."/>
            <person name="Baker D."/>
            <person name="Gharbi K."/>
            <person name="Hall N."/>
            <person name="Watson M."/>
            <person name="Adriaenssens E.M."/>
            <person name="Foster-Nyarko E."/>
            <person name="Jarju S."/>
            <person name="Secka A."/>
            <person name="Antonio M."/>
            <person name="Oren A."/>
            <person name="Chaudhuri R.R."/>
            <person name="La Ragione R."/>
            <person name="Hildebrand F."/>
            <person name="Pallen M.J."/>
        </authorList>
    </citation>
    <scope>NUCLEOTIDE SEQUENCE</scope>
    <source>
        <strain evidence="2">CHK185-5351</strain>
    </source>
</reference>
<dbReference type="InterPro" id="IPR025664">
    <property type="entry name" value="Spore_III_AC/AD"/>
</dbReference>
<dbReference type="Proteomes" id="UP000823849">
    <property type="component" value="Unassembled WGS sequence"/>
</dbReference>
<reference evidence="2" key="2">
    <citation type="submission" date="2021-04" db="EMBL/GenBank/DDBJ databases">
        <authorList>
            <person name="Gilroy R."/>
        </authorList>
    </citation>
    <scope>NUCLEOTIDE SEQUENCE</scope>
    <source>
        <strain evidence="2">CHK185-5351</strain>
    </source>
</reference>
<organism evidence="2 3">
    <name type="scientific">Candidatus Fusicatenibacter intestinigallinarum</name>
    <dbReference type="NCBI Taxonomy" id="2838598"/>
    <lineage>
        <taxon>Bacteria</taxon>
        <taxon>Bacillati</taxon>
        <taxon>Bacillota</taxon>
        <taxon>Clostridia</taxon>
        <taxon>Lachnospirales</taxon>
        <taxon>Lachnospiraceae</taxon>
        <taxon>Fusicatenibacter</taxon>
    </lineage>
</organism>
<dbReference type="AlphaFoldDB" id="A0A9D2NAW3"/>
<proteinExistence type="predicted"/>
<dbReference type="Pfam" id="PF06686">
    <property type="entry name" value="SpoIIIAC"/>
    <property type="match status" value="2"/>
</dbReference>
<feature type="transmembrane region" description="Helical" evidence="1">
    <location>
        <begin position="66"/>
        <end position="86"/>
    </location>
</feature>
<dbReference type="EMBL" id="DWWU01000045">
    <property type="protein sequence ID" value="HJC16328.1"/>
    <property type="molecule type" value="Genomic_DNA"/>
</dbReference>